<dbReference type="PANTHER" id="PTHR35276">
    <property type="entry name" value="S-ADENOSYL-L-METHIONINE-DEPENDENT METHYLTRANSFERASES SUPERFAMILY PROTEIN"/>
    <property type="match status" value="1"/>
</dbReference>
<evidence type="ECO:0000313" key="2">
    <source>
        <dbReference type="Proteomes" id="UP001418796"/>
    </source>
</evidence>
<dbReference type="InterPro" id="IPR010719">
    <property type="entry name" value="MnmM_MeTrfase"/>
</dbReference>
<name>A0ABU9VNM7_9BACI</name>
<sequence length="190" mass="21003">MKLKGILPFARILLEQALKPGDTAVDATAGNGHDSCYLAKLVGTTGHVYSFDVQEQAIESTRERLRSQELLDRVSLHQTGHEHAVDHIQPAHVSSLKAAIFNLGYLPGGDKQITTQAQTTIKAITRLFEVMPSEAVIVLVIYHGHPEGAVEKDDVLHFVEQLPQDKAHVLRYGFINQKNAPPFIVAIEKR</sequence>
<dbReference type="PANTHER" id="PTHR35276:SF1">
    <property type="entry name" value="TRNA (MNM(5)S(2)U34)-METHYLTRANSFERASE, CHLOROPLASTIC"/>
    <property type="match status" value="1"/>
</dbReference>
<keyword evidence="1" id="KW-0808">Transferase</keyword>
<dbReference type="GO" id="GO:0032259">
    <property type="term" value="P:methylation"/>
    <property type="evidence" value="ECO:0007669"/>
    <property type="project" value="UniProtKB-KW"/>
</dbReference>
<protein>
    <submittedName>
        <fullName evidence="1">Class I SAM-dependent methyltransferase</fullName>
    </submittedName>
</protein>
<accession>A0ABU9VNM7</accession>
<dbReference type="Pfam" id="PF06962">
    <property type="entry name" value="rRNA_methylase"/>
    <property type="match status" value="1"/>
</dbReference>
<evidence type="ECO:0000313" key="1">
    <source>
        <dbReference type="EMBL" id="MEN0644486.1"/>
    </source>
</evidence>
<comment type="caution">
    <text evidence="1">The sequence shown here is derived from an EMBL/GenBank/DDBJ whole genome shotgun (WGS) entry which is preliminary data.</text>
</comment>
<keyword evidence="2" id="KW-1185">Reference proteome</keyword>
<gene>
    <name evidence="1" type="ORF">MKY91_15140</name>
</gene>
<dbReference type="EMBL" id="JBCITK010000001">
    <property type="protein sequence ID" value="MEN0644486.1"/>
    <property type="molecule type" value="Genomic_DNA"/>
</dbReference>
<dbReference type="SUPFAM" id="SSF53335">
    <property type="entry name" value="S-adenosyl-L-methionine-dependent methyltransferases"/>
    <property type="match status" value="1"/>
</dbReference>
<dbReference type="Proteomes" id="UP001418796">
    <property type="component" value="Unassembled WGS sequence"/>
</dbReference>
<dbReference type="InterPro" id="IPR029063">
    <property type="entry name" value="SAM-dependent_MTases_sf"/>
</dbReference>
<dbReference type="Gene3D" id="3.40.50.150">
    <property type="entry name" value="Vaccinia Virus protein VP39"/>
    <property type="match status" value="1"/>
</dbReference>
<reference evidence="1 2" key="1">
    <citation type="submission" date="2024-03" db="EMBL/GenBank/DDBJ databases">
        <title>Bacilli Hybrid Assemblies.</title>
        <authorList>
            <person name="Kovac J."/>
        </authorList>
    </citation>
    <scope>NUCLEOTIDE SEQUENCE [LARGE SCALE GENOMIC DNA]</scope>
    <source>
        <strain evidence="1 2">FSL R7-0666</strain>
    </source>
</reference>
<proteinExistence type="predicted"/>
<keyword evidence="1" id="KW-0489">Methyltransferase</keyword>
<dbReference type="GO" id="GO:0008168">
    <property type="term" value="F:methyltransferase activity"/>
    <property type="evidence" value="ECO:0007669"/>
    <property type="project" value="UniProtKB-KW"/>
</dbReference>
<organism evidence="1 2">
    <name type="scientific">Alkalicoccobacillus gibsonii</name>
    <dbReference type="NCBI Taxonomy" id="79881"/>
    <lineage>
        <taxon>Bacteria</taxon>
        <taxon>Bacillati</taxon>
        <taxon>Bacillota</taxon>
        <taxon>Bacilli</taxon>
        <taxon>Bacillales</taxon>
        <taxon>Bacillaceae</taxon>
        <taxon>Alkalicoccobacillus</taxon>
    </lineage>
</organism>
<dbReference type="RefSeq" id="WP_343131169.1">
    <property type="nucleotide sequence ID" value="NZ_JBCITK010000001.1"/>
</dbReference>